<feature type="domain" description="C2H2-type" evidence="2">
    <location>
        <begin position="2340"/>
        <end position="2362"/>
    </location>
</feature>
<feature type="region of interest" description="Disordered" evidence="1">
    <location>
        <begin position="201"/>
        <end position="299"/>
    </location>
</feature>
<organism evidence="3 4">
    <name type="scientific">Sphaeroforma arctica JP610</name>
    <dbReference type="NCBI Taxonomy" id="667725"/>
    <lineage>
        <taxon>Eukaryota</taxon>
        <taxon>Ichthyosporea</taxon>
        <taxon>Ichthyophonida</taxon>
        <taxon>Sphaeroforma</taxon>
    </lineage>
</organism>
<dbReference type="EMBL" id="KQ242204">
    <property type="protein sequence ID" value="KNC80059.1"/>
    <property type="molecule type" value="Genomic_DNA"/>
</dbReference>
<proteinExistence type="predicted"/>
<feature type="region of interest" description="Disordered" evidence="1">
    <location>
        <begin position="526"/>
        <end position="575"/>
    </location>
</feature>
<feature type="compositionally biased region" description="Basic and acidic residues" evidence="1">
    <location>
        <begin position="488"/>
        <end position="503"/>
    </location>
</feature>
<feature type="region of interest" description="Disordered" evidence="1">
    <location>
        <begin position="14"/>
        <end position="165"/>
    </location>
</feature>
<feature type="region of interest" description="Disordered" evidence="1">
    <location>
        <begin position="590"/>
        <end position="624"/>
    </location>
</feature>
<feature type="compositionally biased region" description="Polar residues" evidence="1">
    <location>
        <begin position="2190"/>
        <end position="2202"/>
    </location>
</feature>
<accession>A0A0L0FTT1</accession>
<feature type="region of interest" description="Disordered" evidence="1">
    <location>
        <begin position="948"/>
        <end position="1072"/>
    </location>
</feature>
<feature type="compositionally biased region" description="Basic and acidic residues" evidence="1">
    <location>
        <begin position="948"/>
        <end position="959"/>
    </location>
</feature>
<feature type="compositionally biased region" description="Polar residues" evidence="1">
    <location>
        <begin position="1036"/>
        <end position="1052"/>
    </location>
</feature>
<feature type="region of interest" description="Disordered" evidence="1">
    <location>
        <begin position="1364"/>
        <end position="1400"/>
    </location>
</feature>
<dbReference type="SMART" id="SM00355">
    <property type="entry name" value="ZnF_C2H2"/>
    <property type="match status" value="3"/>
</dbReference>
<feature type="compositionally biased region" description="Basic and acidic residues" evidence="1">
    <location>
        <begin position="376"/>
        <end position="387"/>
    </location>
</feature>
<feature type="compositionally biased region" description="Polar residues" evidence="1">
    <location>
        <begin position="2210"/>
        <end position="2227"/>
    </location>
</feature>
<dbReference type="PROSITE" id="PS00028">
    <property type="entry name" value="ZINC_FINGER_C2H2_1"/>
    <property type="match status" value="2"/>
</dbReference>
<name>A0A0L0FTT1_9EUKA</name>
<feature type="region of interest" description="Disordered" evidence="1">
    <location>
        <begin position="484"/>
        <end position="509"/>
    </location>
</feature>
<feature type="region of interest" description="Disordered" evidence="1">
    <location>
        <begin position="1862"/>
        <end position="1987"/>
    </location>
</feature>
<feature type="compositionally biased region" description="Basic and acidic residues" evidence="1">
    <location>
        <begin position="1125"/>
        <end position="1134"/>
    </location>
</feature>
<feature type="compositionally biased region" description="Basic and acidic residues" evidence="1">
    <location>
        <begin position="109"/>
        <end position="139"/>
    </location>
</feature>
<dbReference type="Proteomes" id="UP000054560">
    <property type="component" value="Unassembled WGS sequence"/>
</dbReference>
<feature type="compositionally biased region" description="Basic and acidic residues" evidence="1">
    <location>
        <begin position="1910"/>
        <end position="1923"/>
    </location>
</feature>
<feature type="region of interest" description="Disordered" evidence="1">
    <location>
        <begin position="688"/>
        <end position="724"/>
    </location>
</feature>
<feature type="compositionally biased region" description="Basic and acidic residues" evidence="1">
    <location>
        <begin position="1881"/>
        <end position="1902"/>
    </location>
</feature>
<feature type="compositionally biased region" description="Basic and acidic residues" evidence="1">
    <location>
        <begin position="552"/>
        <end position="575"/>
    </location>
</feature>
<feature type="compositionally biased region" description="Basic and acidic residues" evidence="1">
    <location>
        <begin position="222"/>
        <end position="241"/>
    </location>
</feature>
<feature type="compositionally biased region" description="Basic and acidic residues" evidence="1">
    <location>
        <begin position="599"/>
        <end position="618"/>
    </location>
</feature>
<dbReference type="GeneID" id="25908072"/>
<feature type="compositionally biased region" description="Basic and acidic residues" evidence="1">
    <location>
        <begin position="1269"/>
        <end position="1284"/>
    </location>
</feature>
<feature type="compositionally biased region" description="Basic and acidic residues" evidence="1">
    <location>
        <begin position="2169"/>
        <end position="2189"/>
    </location>
</feature>
<reference evidence="3 4" key="1">
    <citation type="submission" date="2011-02" db="EMBL/GenBank/DDBJ databases">
        <title>The Genome Sequence of Sphaeroforma arctica JP610.</title>
        <authorList>
            <consortium name="The Broad Institute Genome Sequencing Platform"/>
            <person name="Russ C."/>
            <person name="Cuomo C."/>
            <person name="Young S.K."/>
            <person name="Zeng Q."/>
            <person name="Gargeya S."/>
            <person name="Alvarado L."/>
            <person name="Berlin A."/>
            <person name="Chapman S.B."/>
            <person name="Chen Z."/>
            <person name="Freedman E."/>
            <person name="Gellesch M."/>
            <person name="Goldberg J."/>
            <person name="Griggs A."/>
            <person name="Gujja S."/>
            <person name="Heilman E."/>
            <person name="Heiman D."/>
            <person name="Howarth C."/>
            <person name="Mehta T."/>
            <person name="Neiman D."/>
            <person name="Pearson M."/>
            <person name="Roberts A."/>
            <person name="Saif S."/>
            <person name="Shea T."/>
            <person name="Shenoy N."/>
            <person name="Sisk P."/>
            <person name="Stolte C."/>
            <person name="Sykes S."/>
            <person name="White J."/>
            <person name="Yandava C."/>
            <person name="Burger G."/>
            <person name="Gray M.W."/>
            <person name="Holland P.W.H."/>
            <person name="King N."/>
            <person name="Lang F.B.F."/>
            <person name="Roger A.J."/>
            <person name="Ruiz-Trillo I."/>
            <person name="Haas B."/>
            <person name="Nusbaum C."/>
            <person name="Birren B."/>
        </authorList>
    </citation>
    <scope>NUCLEOTIDE SEQUENCE [LARGE SCALE GENOMIC DNA]</scope>
    <source>
        <strain evidence="3 4">JP610</strain>
    </source>
</reference>
<protein>
    <recommendedName>
        <fullName evidence="2">C2H2-type domain-containing protein</fullName>
    </recommendedName>
</protein>
<evidence type="ECO:0000256" key="1">
    <source>
        <dbReference type="SAM" id="MobiDB-lite"/>
    </source>
</evidence>
<feature type="region of interest" description="Disordered" evidence="1">
    <location>
        <begin position="741"/>
        <end position="764"/>
    </location>
</feature>
<feature type="compositionally biased region" description="Basic residues" evidence="1">
    <location>
        <begin position="1109"/>
        <end position="1122"/>
    </location>
</feature>
<feature type="region of interest" description="Disordered" evidence="1">
    <location>
        <begin position="1260"/>
        <end position="1305"/>
    </location>
</feature>
<dbReference type="InterPro" id="IPR013087">
    <property type="entry name" value="Znf_C2H2_type"/>
</dbReference>
<sequence length="2426" mass="271504">MNQDHDWRELLHYQDCPSETQDAVGDQDDRHPSDDNPVENLSNSINAAASKIKPGEERVVDVDNSPQQTETAHRDVTQVSRQHDQSSSVELKMAERTKEKVAHNIGKSQDTENRSDGKEKEHTSENHNMLQREEEHVAAKPDYSIAGEHTEKNLDTVEDTSSPTAIGEEVIGVTEKSAQQVFGDAGSVYLSVDVQCTGQPGLVDDKKFGGKSNAPEASPEGVKAELDGEIKSAEKKIKSQENAHGTSTGAGLRSQLLPTSMQKAAVTECSLEPENEQSDQSMPNGAGKPEFESVRDHSDQGKINLDFKEAMLQRDSLLKLQDIDKLHSIEDNSAEHSDHAQRGNEINVRVSNLLSTRGSLKIDRKSLSTEGGQSEQIKREYVEDNTQYDKTEKPLESHIGQLSTQISKLGPKEQIAERQSSERKRALSDTLAEESHKMQKGDSQQGTQNTQDMVDAKALQVISLEKCRSQDTVDFSNAARVQSYSAEHSPDRMHLGSMRRQEPTYKTSSSIERLKALDALQDIENAQDVARNEGPGKSYRTQEPIRSTHRAAAREAWQDTDHGRSKQIHDSMHKLREVERMHSIERIHEMRSANSIPSDMDHKGDKSAKSILSGREKYGGGTQSRGQYDIEEVRSQMYGIRQMQVTEPMHALKTARASEKMQRFDNAHGALKPKNIFDARAITELVLNERDSERPHSAKRSGEAADNSRRLEKPSVSDGYRPSDLERVLGADKLRDFEEMQNIENLPVPEKTSHGNANKDWLRDSERARVGEDYRGFERVFGPSSAHYGGKGSRFDSRPYRDEVHGTEREHAMERQQDYGTLQMASRGGIQEVDRNSSDGLQDSAKTALVLDILRRREMERLDPEGTHGRSDVPRTEPMNTIPADTRMRWNEERWRDVEKASRMQHVRDEEVRSQQMKRTPRDSEAIRQVNMLQCIQKMHEMEGMQDIEKEDTKGRREATVGQKPSSISDARVKKKAKKDESTAKATAGAGNGKAGRGAILSLNGAKPFTLKKNQNTNTMGAGLNKGKPPMDTKLIPSTASASTLEASNAVSPNLPKISKPFPDRSVSNSTVPLEPEDFVLRKESWEVEQDLLEQAEAPTAVITPKHPALGKKKSKPRKKNISKSMRDLSERKASGTLGSGEAGKKRTVSAKGRSVSALDPMVPKILSPQVTTKRTQSNEEMQKLLYPAGDKMQKLLYPAGDKMQNIMEGRKSHVVRQSGDWEYELEMDGHVRVARLPGTSSAGEQRLQRTIYGSAEEMARELVPQSQSREHVPESQSREHVESHNSLGAGPDGSLRREQKSDMSQYNPEIDHILGDRYEEVQDSSRQNQVNCPPFTFVRKVSPPMSPPLARIADKGWSFLDYDPSNRERGTKLADQTASNTKSERTPSPPLLSAHQPRALTTSPHMAASLMAAKGEDAMDRQGGKFHRDRERHLAGEQMGRGNMTGSHRMHSRERGRSPTVTSPCATKYSHNRGDGQRRPQSPYQRELKQQHYDRVNRPEYYPGQVERNRSPLGDRIVGSPRDMGVLASSKYSALDSGMRGVDSNVNTIRGGGGKSGSTERGVEGAAQLVAKGHRKPWEPRSTVRHVSVGSLPQKRSHSPQFVLGNRIREPFVRRSISAKDTTSNWAKQHNEFKHGDASDAFMGGMKGYPGDGVYDRVQARVDRLQGWGEDRTGDRMNDRERLDEAPYRHGGMRELDSYPDSRLNQSLFDGGRDGGKSYTGRDDEYPRNEEMYARRGEDALPRGVDFYLDRDMHANQQAHLTARQAPNRRKFEPQAKPVEVMTLAPGIRREESIYNPFENTRGKLEPEERYTHKVHAGAGFDPHSVRERALGGMSAGDKYAATRETTESSKYAELDIYDAKVPTHPHPPGAREPASRIAGRRDDDIDAMHGSMRDDVRGEMRGNGLGFHHSDPADRGGRLDTADGDEFDRDRANKSFARVGELGEERAFLPPRRPHSTSPRQPYKQGRLSPNELYSDAESRQERQRSLRELEYQRRQEIELLRQETKMRQLDILRRERELQEMSRLHQQQDAQDLRQASRSQIDGFRSRVDREDLVNERTAGKFVEKDEGPRLINDEAYRRHQEVYRRQEDERQMGSSGAAYQDMIDEDQRRGPHNNSESQKLGKALPQRASTPGNAGEAGNVNGTAMANGGAQGQVKNGAGNSNPDGTDHLTGERRWLGERRQDASHQQRGGSSQLQPTLSRPPHPQGITSAQTKAAGSANAQSLSDREKARLQNFAMFDKHMAKGPVMFKATDSNMPSRRGTETTVADSPRVSAYRGSPKEPVLKREVLQKSDSCVCQWDECGLRCRSGSALLQHIWQHINNSRAISMRNGEGVHPCFWHGCRERFNTTSALSKHVSIHVMQFDMDEKDNAEHTQMSGAKNGYALQCAWSGCGKVCRSAIALTQHTAMHLADAGIAPKSVSQN</sequence>
<evidence type="ECO:0000313" key="3">
    <source>
        <dbReference type="EMBL" id="KNC80059.1"/>
    </source>
</evidence>
<gene>
    <name evidence="3" type="ORF">SARC_07568</name>
</gene>
<feature type="region of interest" description="Disordered" evidence="1">
    <location>
        <begin position="363"/>
        <end position="387"/>
    </location>
</feature>
<keyword evidence="4" id="KW-1185">Reference proteome</keyword>
<feature type="compositionally biased region" description="Basic and acidic residues" evidence="1">
    <location>
        <begin position="71"/>
        <end position="84"/>
    </location>
</feature>
<feature type="region of interest" description="Disordered" evidence="1">
    <location>
        <begin position="2253"/>
        <end position="2281"/>
    </location>
</feature>
<feature type="compositionally biased region" description="Basic and acidic residues" evidence="1">
    <location>
        <begin position="289"/>
        <end position="299"/>
    </location>
</feature>
<feature type="region of interest" description="Disordered" evidence="1">
    <location>
        <begin position="2110"/>
        <end position="2229"/>
    </location>
</feature>
<dbReference type="Gene3D" id="3.30.160.60">
    <property type="entry name" value="Classic Zinc Finger"/>
    <property type="match status" value="1"/>
</dbReference>
<feature type="compositionally biased region" description="Basic and acidic residues" evidence="1">
    <location>
        <begin position="92"/>
        <end position="102"/>
    </location>
</feature>
<feature type="region of interest" description="Disordered" evidence="1">
    <location>
        <begin position="1432"/>
        <end position="1492"/>
    </location>
</feature>
<feature type="region of interest" description="Disordered" evidence="1">
    <location>
        <begin position="403"/>
        <end position="449"/>
    </location>
</feature>
<feature type="region of interest" description="Disordered" evidence="1">
    <location>
        <begin position="1097"/>
        <end position="1155"/>
    </location>
</feature>
<feature type="compositionally biased region" description="Polar residues" evidence="1">
    <location>
        <begin position="2255"/>
        <end position="2270"/>
    </location>
</feature>
<dbReference type="RefSeq" id="XP_014153961.1">
    <property type="nucleotide sequence ID" value="XM_014298486.1"/>
</dbReference>
<evidence type="ECO:0000313" key="4">
    <source>
        <dbReference type="Proteomes" id="UP000054560"/>
    </source>
</evidence>
<feature type="compositionally biased region" description="Basic and acidic residues" evidence="1">
    <location>
        <begin position="410"/>
        <end position="440"/>
    </location>
</feature>
<feature type="domain" description="C2H2-type" evidence="2">
    <location>
        <begin position="2390"/>
        <end position="2412"/>
    </location>
</feature>
<evidence type="ECO:0000259" key="2">
    <source>
        <dbReference type="PROSITE" id="PS00028"/>
    </source>
</evidence>